<evidence type="ECO:0000256" key="5">
    <source>
        <dbReference type="PROSITE-ProRule" id="PRU00335"/>
    </source>
</evidence>
<dbReference type="Proteomes" id="UP000606115">
    <property type="component" value="Unassembled WGS sequence"/>
</dbReference>
<feature type="DNA-binding region" description="H-T-H motif" evidence="5">
    <location>
        <begin position="47"/>
        <end position="66"/>
    </location>
</feature>
<evidence type="ECO:0000256" key="6">
    <source>
        <dbReference type="SAM" id="MobiDB-lite"/>
    </source>
</evidence>
<keyword evidence="2" id="KW-0805">Transcription regulation</keyword>
<dbReference type="PANTHER" id="PTHR30055">
    <property type="entry name" value="HTH-TYPE TRANSCRIPTIONAL REGULATOR RUTR"/>
    <property type="match status" value="1"/>
</dbReference>
<dbReference type="PROSITE" id="PS50977">
    <property type="entry name" value="HTH_TETR_2"/>
    <property type="match status" value="1"/>
</dbReference>
<keyword evidence="3 5" id="KW-0238">DNA-binding</keyword>
<dbReference type="Pfam" id="PF00440">
    <property type="entry name" value="TetR_N"/>
    <property type="match status" value="1"/>
</dbReference>
<dbReference type="InterPro" id="IPR004111">
    <property type="entry name" value="Repressor_TetR_C"/>
</dbReference>
<dbReference type="SUPFAM" id="SSF46689">
    <property type="entry name" value="Homeodomain-like"/>
    <property type="match status" value="1"/>
</dbReference>
<evidence type="ECO:0000313" key="9">
    <source>
        <dbReference type="Proteomes" id="UP000606115"/>
    </source>
</evidence>
<dbReference type="PRINTS" id="PR00455">
    <property type="entry name" value="HTHTETR"/>
</dbReference>
<dbReference type="PRINTS" id="PR00400">
    <property type="entry name" value="TETREPRESSOR"/>
</dbReference>
<evidence type="ECO:0000259" key="7">
    <source>
        <dbReference type="PROSITE" id="PS50977"/>
    </source>
</evidence>
<dbReference type="EMBL" id="BMKX01000001">
    <property type="protein sequence ID" value="GGJ47469.1"/>
    <property type="molecule type" value="Genomic_DNA"/>
</dbReference>
<feature type="domain" description="HTH tetR-type" evidence="7">
    <location>
        <begin position="24"/>
        <end position="84"/>
    </location>
</feature>
<evidence type="ECO:0000256" key="3">
    <source>
        <dbReference type="ARBA" id="ARBA00023125"/>
    </source>
</evidence>
<proteinExistence type="predicted"/>
<reference evidence="9" key="1">
    <citation type="journal article" date="2019" name="Int. J. Syst. Evol. Microbiol.">
        <title>The Global Catalogue of Microorganisms (GCM) 10K type strain sequencing project: providing services to taxonomists for standard genome sequencing and annotation.</title>
        <authorList>
            <consortium name="The Broad Institute Genomics Platform"/>
            <consortium name="The Broad Institute Genome Sequencing Center for Infectious Disease"/>
            <person name="Wu L."/>
            <person name="Ma J."/>
        </authorList>
    </citation>
    <scope>NUCLEOTIDE SEQUENCE [LARGE SCALE GENOMIC DNA]</scope>
    <source>
        <strain evidence="9">CGMCC 1.3685</strain>
    </source>
</reference>
<feature type="region of interest" description="Disordered" evidence="6">
    <location>
        <begin position="1"/>
        <end position="20"/>
    </location>
</feature>
<protein>
    <submittedName>
        <fullName evidence="8">Transcriptional regulator, TetR family protein</fullName>
    </submittedName>
</protein>
<dbReference type="SUPFAM" id="SSF48498">
    <property type="entry name" value="Tetracyclin repressor-like, C-terminal domain"/>
    <property type="match status" value="1"/>
</dbReference>
<organism evidence="8 9">
    <name type="scientific">Glutamicibacter ardleyensis</name>
    <dbReference type="NCBI Taxonomy" id="225894"/>
    <lineage>
        <taxon>Bacteria</taxon>
        <taxon>Bacillati</taxon>
        <taxon>Actinomycetota</taxon>
        <taxon>Actinomycetes</taxon>
        <taxon>Micrococcales</taxon>
        <taxon>Micrococcaceae</taxon>
        <taxon>Glutamicibacter</taxon>
    </lineage>
</organism>
<dbReference type="InterPro" id="IPR009057">
    <property type="entry name" value="Homeodomain-like_sf"/>
</dbReference>
<evidence type="ECO:0000256" key="4">
    <source>
        <dbReference type="ARBA" id="ARBA00023163"/>
    </source>
</evidence>
<keyword evidence="4" id="KW-0804">Transcription</keyword>
<dbReference type="InterPro" id="IPR001647">
    <property type="entry name" value="HTH_TetR"/>
</dbReference>
<comment type="caution">
    <text evidence="8">The sequence shown here is derived from an EMBL/GenBank/DDBJ whole genome shotgun (WGS) entry which is preliminary data.</text>
</comment>
<evidence type="ECO:0000256" key="1">
    <source>
        <dbReference type="ARBA" id="ARBA00022491"/>
    </source>
</evidence>
<name>A0ABQ2D769_9MICC</name>
<keyword evidence="1" id="KW-0678">Repressor</keyword>
<sequence>MPRQGEIGMSTESPRRAGRPRTAILNRDRITEHALSLVSQDGYDALTMQQLARSLGVSPSALYNHVDSKHDLLQWIQELVMAQVDTSAFGKLDIHDALIQWATSYRNVFALHIPLIPIIAVLPVANSPRTIAMYEHVAETLKTHGLAESEVIPTIVALESFIFGSAMDTGAPHDIFDTSNHREATPHFTQAVAAQRATGVNTSDDSFGRGLRALVTGLLASRDLT</sequence>
<evidence type="ECO:0000256" key="2">
    <source>
        <dbReference type="ARBA" id="ARBA00023015"/>
    </source>
</evidence>
<accession>A0ABQ2D769</accession>
<dbReference type="PANTHER" id="PTHR30055:SF151">
    <property type="entry name" value="TRANSCRIPTIONAL REGULATORY PROTEIN"/>
    <property type="match status" value="1"/>
</dbReference>
<gene>
    <name evidence="8" type="ORF">GCM10007173_02570</name>
</gene>
<dbReference type="Gene3D" id="1.10.357.10">
    <property type="entry name" value="Tetracycline Repressor, domain 2"/>
    <property type="match status" value="1"/>
</dbReference>
<evidence type="ECO:0000313" key="8">
    <source>
        <dbReference type="EMBL" id="GGJ47469.1"/>
    </source>
</evidence>
<keyword evidence="9" id="KW-1185">Reference proteome</keyword>
<dbReference type="InterPro" id="IPR003012">
    <property type="entry name" value="Tet_transcr_reg_TetR"/>
</dbReference>
<dbReference type="InterPro" id="IPR036271">
    <property type="entry name" value="Tet_transcr_reg_TetR-rel_C_sf"/>
</dbReference>
<dbReference type="Pfam" id="PF02909">
    <property type="entry name" value="TetR_C_1"/>
    <property type="match status" value="1"/>
</dbReference>
<dbReference type="InterPro" id="IPR050109">
    <property type="entry name" value="HTH-type_TetR-like_transc_reg"/>
</dbReference>